<evidence type="ECO:0000256" key="8">
    <source>
        <dbReference type="ARBA" id="ARBA00022989"/>
    </source>
</evidence>
<evidence type="ECO:0000256" key="5">
    <source>
        <dbReference type="ARBA" id="ARBA00022547"/>
    </source>
</evidence>
<evidence type="ECO:0000256" key="3">
    <source>
        <dbReference type="ARBA" id="ARBA00022448"/>
    </source>
</evidence>
<dbReference type="eggNOG" id="COG0636">
    <property type="taxonomic scope" value="Bacteria"/>
</dbReference>
<evidence type="ECO:0000256" key="11">
    <source>
        <dbReference type="ARBA" id="ARBA00023136"/>
    </source>
</evidence>
<dbReference type="InterPro" id="IPR002379">
    <property type="entry name" value="ATPase_proteolipid_c-like_dom"/>
</dbReference>
<evidence type="ECO:0000256" key="1">
    <source>
        <dbReference type="ARBA" id="ARBA00004141"/>
    </source>
</evidence>
<dbReference type="InterPro" id="IPR038662">
    <property type="entry name" value="ATP_synth_F0_csu_sf"/>
</dbReference>
<keyword evidence="12 14" id="KW-0066">ATP synthesis</keyword>
<dbReference type="HOGENOM" id="CLU_148047_5_0_10"/>
<dbReference type="NCBIfam" id="TIGR01260">
    <property type="entry name" value="ATP_synt_c"/>
    <property type="match status" value="1"/>
</dbReference>
<dbReference type="Pfam" id="PF00137">
    <property type="entry name" value="ATP-synt_C"/>
    <property type="match status" value="1"/>
</dbReference>
<evidence type="ECO:0000256" key="14">
    <source>
        <dbReference type="HAMAP-Rule" id="MF_01396"/>
    </source>
</evidence>
<keyword evidence="9 14" id="KW-0406">Ion transport</keyword>
<feature type="transmembrane region" description="Helical" evidence="14">
    <location>
        <begin position="6"/>
        <end position="27"/>
    </location>
</feature>
<dbReference type="GO" id="GO:0046933">
    <property type="term" value="F:proton-transporting ATP synthase activity, rotational mechanism"/>
    <property type="evidence" value="ECO:0007669"/>
    <property type="project" value="UniProtKB-UniRule"/>
</dbReference>
<feature type="domain" description="V-ATPase proteolipid subunit C-like" evidence="15">
    <location>
        <begin position="9"/>
        <end position="69"/>
    </location>
</feature>
<comment type="subcellular location">
    <subcellularLocation>
        <location evidence="14">Cell inner membrane</location>
        <topology evidence="14">Multi-pass membrane protein</topology>
    </subcellularLocation>
    <subcellularLocation>
        <location evidence="1">Membrane</location>
        <topology evidence="1">Multi-pass membrane protein</topology>
    </subcellularLocation>
</comment>
<dbReference type="OrthoDB" id="5383454at2"/>
<dbReference type="FunFam" id="1.20.20.10:FF:000004">
    <property type="entry name" value="ATP synthase subunit c"/>
    <property type="match status" value="1"/>
</dbReference>
<dbReference type="HAMAP" id="MF_01396">
    <property type="entry name" value="ATP_synth_c_bact"/>
    <property type="match status" value="1"/>
</dbReference>
<keyword evidence="17" id="KW-1185">Reference proteome</keyword>
<evidence type="ECO:0000256" key="10">
    <source>
        <dbReference type="ARBA" id="ARBA00023121"/>
    </source>
</evidence>
<evidence type="ECO:0000256" key="2">
    <source>
        <dbReference type="ARBA" id="ARBA00006704"/>
    </source>
</evidence>
<dbReference type="GO" id="GO:0008289">
    <property type="term" value="F:lipid binding"/>
    <property type="evidence" value="ECO:0007669"/>
    <property type="project" value="UniProtKB-KW"/>
</dbReference>
<protein>
    <recommendedName>
        <fullName evidence="14">ATP synthase subunit c</fullName>
    </recommendedName>
    <alternativeName>
        <fullName evidence="14">ATP synthase F(0) sector subunit c</fullName>
    </alternativeName>
    <alternativeName>
        <fullName evidence="14">F-type ATPase subunit c</fullName>
        <shortName evidence="14">F-ATPase subunit c</shortName>
    </alternativeName>
    <alternativeName>
        <fullName evidence="14">Lipid-binding protein</fullName>
    </alternativeName>
</protein>
<evidence type="ECO:0000256" key="7">
    <source>
        <dbReference type="ARBA" id="ARBA00022781"/>
    </source>
</evidence>
<dbReference type="AlphaFoldDB" id="K4IEG0"/>
<dbReference type="KEGG" id="ptq:P700755_001998"/>
<dbReference type="InterPro" id="IPR035921">
    <property type="entry name" value="F/V-ATP_Csub_sf"/>
</dbReference>
<dbReference type="RefSeq" id="WP_015024380.1">
    <property type="nucleotide sequence ID" value="NC_018721.1"/>
</dbReference>
<evidence type="ECO:0000256" key="9">
    <source>
        <dbReference type="ARBA" id="ARBA00023065"/>
    </source>
</evidence>
<dbReference type="PRINTS" id="PR00124">
    <property type="entry name" value="ATPASEC"/>
</dbReference>
<feature type="site" description="Reversibly protonated during proton transport" evidence="14">
    <location>
        <position position="57"/>
    </location>
</feature>
<evidence type="ECO:0000256" key="6">
    <source>
        <dbReference type="ARBA" id="ARBA00022692"/>
    </source>
</evidence>
<evidence type="ECO:0000313" key="17">
    <source>
        <dbReference type="Proteomes" id="UP000008514"/>
    </source>
</evidence>
<evidence type="ECO:0000256" key="12">
    <source>
        <dbReference type="ARBA" id="ARBA00023310"/>
    </source>
</evidence>
<keyword evidence="4 14" id="KW-1003">Cell membrane</keyword>
<accession>K4IEG0</accession>
<keyword evidence="6 14" id="KW-0812">Transmembrane</keyword>
<keyword evidence="10 14" id="KW-0446">Lipid-binding</keyword>
<dbReference type="SUPFAM" id="SSF81333">
    <property type="entry name" value="F1F0 ATP synthase subunit C"/>
    <property type="match status" value="1"/>
</dbReference>
<evidence type="ECO:0000313" key="16">
    <source>
        <dbReference type="EMBL" id="AFU68794.1"/>
    </source>
</evidence>
<dbReference type="STRING" id="313595.P700755_001998"/>
<dbReference type="CDD" id="cd18121">
    <property type="entry name" value="ATP-synt_Fo_c"/>
    <property type="match status" value="1"/>
</dbReference>
<comment type="subunit">
    <text evidence="14">F-type ATPases have 2 components, F(1) - the catalytic core - and F(0) - the membrane proton channel. F(1) has five subunits: alpha(3), beta(3), gamma(1), delta(1), epsilon(1). F(0) has three main subunits: a(1), b(2) and c(10-14). The alpha and beta chains form an alternating ring which encloses part of the gamma chain. F(1) is attached to F(0) by a central stalk formed by the gamma and epsilon chains, while a peripheral stalk is formed by the delta and b chains.</text>
</comment>
<organism evidence="16 17">
    <name type="scientific">Psychroflexus torquis (strain ATCC 700755 / CIP 106069 / ACAM 623)</name>
    <dbReference type="NCBI Taxonomy" id="313595"/>
    <lineage>
        <taxon>Bacteria</taxon>
        <taxon>Pseudomonadati</taxon>
        <taxon>Bacteroidota</taxon>
        <taxon>Flavobacteriia</taxon>
        <taxon>Flavobacteriales</taxon>
        <taxon>Flavobacteriaceae</taxon>
        <taxon>Psychroflexus</taxon>
    </lineage>
</organism>
<keyword evidence="11 14" id="KW-0472">Membrane</keyword>
<proteinExistence type="inferred from homology"/>
<evidence type="ECO:0000256" key="4">
    <source>
        <dbReference type="ARBA" id="ARBA00022475"/>
    </source>
</evidence>
<reference evidence="16" key="1">
    <citation type="submission" date="2006-03" db="EMBL/GenBank/DDBJ databases">
        <authorList>
            <person name="Bowman J."/>
            <person name="Ferriera S."/>
            <person name="Johnson J."/>
            <person name="Kravitz S."/>
            <person name="Halpern A."/>
            <person name="Remington K."/>
            <person name="Beeson K."/>
            <person name="Tran B."/>
            <person name="Rogers Y.-H."/>
            <person name="Friedman R."/>
            <person name="Venter J.C."/>
        </authorList>
    </citation>
    <scope>NUCLEOTIDE SEQUENCE [LARGE SCALE GENOMIC DNA]</scope>
    <source>
        <strain evidence="16">ATCC 700755</strain>
    </source>
</reference>
<comment type="similarity">
    <text evidence="2 14">Belongs to the ATPase C chain family.</text>
</comment>
<dbReference type="PROSITE" id="PS00605">
    <property type="entry name" value="ATPASE_C"/>
    <property type="match status" value="1"/>
</dbReference>
<comment type="function">
    <text evidence="14">Key component of the F(0) channel; it plays a direct role in translocation across the membrane. A homomeric c-ring of between 10-14 subunits forms the central stalk rotor element with the F(1) delta and epsilon subunits.</text>
</comment>
<keyword evidence="3 14" id="KW-0813">Transport</keyword>
<dbReference type="Gene3D" id="1.20.20.10">
    <property type="entry name" value="F1F0 ATP synthase subunit C"/>
    <property type="match status" value="1"/>
</dbReference>
<sequence length="74" mass="7081">MELLHVGIAALGAGLAVLGAGIGVGKIGGSAMEAIARQPEASGKIQTAMIIAAALVEGVALFGVVTALLGVLTT</sequence>
<dbReference type="InterPro" id="IPR020537">
    <property type="entry name" value="ATP_synth_F0_csu_DDCD_BS"/>
</dbReference>
<keyword evidence="8 14" id="KW-1133">Transmembrane helix</keyword>
<dbReference type="GO" id="GO:0005886">
    <property type="term" value="C:plasma membrane"/>
    <property type="evidence" value="ECO:0007669"/>
    <property type="project" value="UniProtKB-SubCell"/>
</dbReference>
<keyword evidence="7 14" id="KW-0375">Hydrogen ion transport</keyword>
<dbReference type="Proteomes" id="UP000008514">
    <property type="component" value="Chromosome"/>
</dbReference>
<comment type="function">
    <text evidence="13 14">F(1)F(0) ATP synthase produces ATP from ADP in the presence of a proton or sodium gradient. F-type ATPases consist of two structural domains, F(1) containing the extramembraneous catalytic core and F(0) containing the membrane proton channel, linked together by a central stalk and a peripheral stalk. During catalysis, ATP synthesis in the catalytic domain of F(1) is coupled via a rotary mechanism of the central stalk subunits to proton translocation.</text>
</comment>
<keyword evidence="5 14" id="KW-0138">CF(0)</keyword>
<evidence type="ECO:0000259" key="15">
    <source>
        <dbReference type="Pfam" id="PF00137"/>
    </source>
</evidence>
<dbReference type="EMBL" id="CP003879">
    <property type="protein sequence ID" value="AFU68794.1"/>
    <property type="molecule type" value="Genomic_DNA"/>
</dbReference>
<dbReference type="GO" id="GO:0045259">
    <property type="term" value="C:proton-transporting ATP synthase complex"/>
    <property type="evidence" value="ECO:0007669"/>
    <property type="project" value="UniProtKB-KW"/>
</dbReference>
<gene>
    <name evidence="14" type="primary">atpE</name>
    <name evidence="16" type="ordered locus">P700755_001998</name>
</gene>
<dbReference type="InterPro" id="IPR005953">
    <property type="entry name" value="ATP_synth_csu_bac/chlpt"/>
</dbReference>
<evidence type="ECO:0000256" key="13">
    <source>
        <dbReference type="ARBA" id="ARBA00025198"/>
    </source>
</evidence>
<feature type="transmembrane region" description="Helical" evidence="14">
    <location>
        <begin position="48"/>
        <end position="72"/>
    </location>
</feature>
<keyword evidence="14" id="KW-0997">Cell inner membrane</keyword>
<name>K4IEG0_PSYTT</name>
<dbReference type="InterPro" id="IPR000454">
    <property type="entry name" value="ATP_synth_F0_csu"/>
</dbReference>
<reference evidence="16" key="2">
    <citation type="submission" date="2012-09" db="EMBL/GenBank/DDBJ databases">
        <title>The complete sequence of Psychroflexus torquis an extreme psychrophile from sea-ice that is stimulated by light.</title>
        <authorList>
            <person name="Feng S."/>
            <person name="Powell S.M."/>
            <person name="Bowman J.P."/>
        </authorList>
    </citation>
    <scope>NUCLEOTIDE SEQUENCE [LARGE SCALE GENOMIC DNA]</scope>
    <source>
        <strain evidence="16">ATCC 700755</strain>
    </source>
</reference>
<dbReference type="GO" id="GO:0033177">
    <property type="term" value="C:proton-transporting two-sector ATPase complex, proton-transporting domain"/>
    <property type="evidence" value="ECO:0007669"/>
    <property type="project" value="InterPro"/>
</dbReference>